<proteinExistence type="predicted"/>
<evidence type="ECO:0000313" key="4">
    <source>
        <dbReference type="Proteomes" id="UP000176864"/>
    </source>
</evidence>
<dbReference type="SUPFAM" id="SSF53756">
    <property type="entry name" value="UDP-Glycosyltransferase/glycogen phosphorylase"/>
    <property type="match status" value="1"/>
</dbReference>
<dbReference type="GO" id="GO:0016757">
    <property type="term" value="F:glycosyltransferase activity"/>
    <property type="evidence" value="ECO:0007669"/>
    <property type="project" value="InterPro"/>
</dbReference>
<comment type="caution">
    <text evidence="3">The sequence shown here is derived from an EMBL/GenBank/DDBJ whole genome shotgun (WGS) entry which is preliminary data.</text>
</comment>
<dbReference type="STRING" id="1817824.A2751_04540"/>
<dbReference type="Pfam" id="PF00534">
    <property type="entry name" value="Glycos_transf_1"/>
    <property type="match status" value="1"/>
</dbReference>
<dbReference type="Gene3D" id="3.40.50.2000">
    <property type="entry name" value="Glycogen Phosphorylase B"/>
    <property type="match status" value="2"/>
</dbReference>
<sequence>MRVALVHEFLIQMGGAEKVLQNFHEIFPTAPVYTLFYDRARTGGVFDGWDIRTSKLQKFKQRYKWTLPLMPRAIESFDFSGYDVVLSDSSAFAKGIITKKPTVHICYCHTPTRYLWESMDEYAANLAYPSFIKLALKHYLKFNLKKWDYKSAQRPDYFIANSKTVQGRIKKYYDRDSTVIYPPVDTDFYNRKKGGKGEYFLTGSRLEPYKKIDLVVQAFNELKLPLKVVGTGTELEKLKTTAKSNVEFVGRVSDEQLRDLYCGAQAFVFPAIEDAGIMVLEALSSGTPVIGLNRGGTAEFVEDPENGVLFENQTIKDILAAVKRFQDMQFDSEKIRETALPFDKKEFKRKITEFIYLSLNPSLLKEKDREPHAYSN</sequence>
<name>A0A1F5NPD0_9BACT</name>
<organism evidence="3 4">
    <name type="scientific">Candidatus Doudnabacteria bacterium RIFCSPHIGHO2_01_FULL_46_14</name>
    <dbReference type="NCBI Taxonomy" id="1817824"/>
    <lineage>
        <taxon>Bacteria</taxon>
        <taxon>Candidatus Doudnaibacteriota</taxon>
    </lineage>
</organism>
<evidence type="ECO:0008006" key="5">
    <source>
        <dbReference type="Google" id="ProtNLM"/>
    </source>
</evidence>
<dbReference type="Proteomes" id="UP000176864">
    <property type="component" value="Unassembled WGS sequence"/>
</dbReference>
<dbReference type="InterPro" id="IPR028098">
    <property type="entry name" value="Glyco_trans_4-like_N"/>
</dbReference>
<gene>
    <name evidence="3" type="ORF">A2751_04540</name>
</gene>
<evidence type="ECO:0000313" key="3">
    <source>
        <dbReference type="EMBL" id="OGE79230.1"/>
    </source>
</evidence>
<reference evidence="3 4" key="1">
    <citation type="journal article" date="2016" name="Nat. Commun.">
        <title>Thousands of microbial genomes shed light on interconnected biogeochemical processes in an aquifer system.</title>
        <authorList>
            <person name="Anantharaman K."/>
            <person name="Brown C.T."/>
            <person name="Hug L.A."/>
            <person name="Sharon I."/>
            <person name="Castelle C.J."/>
            <person name="Probst A.J."/>
            <person name="Thomas B.C."/>
            <person name="Singh A."/>
            <person name="Wilkins M.J."/>
            <person name="Karaoz U."/>
            <person name="Brodie E.L."/>
            <person name="Williams K.H."/>
            <person name="Hubbard S.S."/>
            <person name="Banfield J.F."/>
        </authorList>
    </citation>
    <scope>NUCLEOTIDE SEQUENCE [LARGE SCALE GENOMIC DNA]</scope>
</reference>
<feature type="domain" description="Glycosyltransferase subfamily 4-like N-terminal" evidence="2">
    <location>
        <begin position="42"/>
        <end position="187"/>
    </location>
</feature>
<dbReference type="InterPro" id="IPR050194">
    <property type="entry name" value="Glycosyltransferase_grp1"/>
</dbReference>
<dbReference type="Pfam" id="PF13439">
    <property type="entry name" value="Glyco_transf_4"/>
    <property type="match status" value="1"/>
</dbReference>
<dbReference type="EMBL" id="MFEK01000006">
    <property type="protein sequence ID" value="OGE79230.1"/>
    <property type="molecule type" value="Genomic_DNA"/>
</dbReference>
<evidence type="ECO:0000259" key="2">
    <source>
        <dbReference type="Pfam" id="PF13439"/>
    </source>
</evidence>
<protein>
    <recommendedName>
        <fullName evidence="5">Glycosyl transferase family 1 domain-containing protein</fullName>
    </recommendedName>
</protein>
<evidence type="ECO:0000259" key="1">
    <source>
        <dbReference type="Pfam" id="PF00534"/>
    </source>
</evidence>
<feature type="domain" description="Glycosyl transferase family 1" evidence="1">
    <location>
        <begin position="192"/>
        <end position="338"/>
    </location>
</feature>
<dbReference type="PANTHER" id="PTHR45947:SF3">
    <property type="entry name" value="SULFOQUINOVOSYL TRANSFERASE SQD2"/>
    <property type="match status" value="1"/>
</dbReference>
<dbReference type="AlphaFoldDB" id="A0A1F5NPD0"/>
<dbReference type="InterPro" id="IPR001296">
    <property type="entry name" value="Glyco_trans_1"/>
</dbReference>
<dbReference type="PANTHER" id="PTHR45947">
    <property type="entry name" value="SULFOQUINOVOSYL TRANSFERASE SQD2"/>
    <property type="match status" value="1"/>
</dbReference>
<accession>A0A1F5NPD0</accession>